<dbReference type="AlphaFoldDB" id="A0A8X6I8K0"/>
<proteinExistence type="predicted"/>
<sequence>MSCIHKKHEYFKFVPKCNELSFNEQFIFHFQKSQQPTKIRHRDSPALTLELLGLFRPYSTKVQILLKTQLRLGGIKSMGLRFFPPIKESDQHHWLEHVAGLNGSC</sequence>
<reference evidence="1" key="1">
    <citation type="submission" date="2020-08" db="EMBL/GenBank/DDBJ databases">
        <title>Multicomponent nature underlies the extraordinary mechanical properties of spider dragline silk.</title>
        <authorList>
            <person name="Kono N."/>
            <person name="Nakamura H."/>
            <person name="Mori M."/>
            <person name="Yoshida Y."/>
            <person name="Ohtoshi R."/>
            <person name="Malay A.D."/>
            <person name="Moran D.A.P."/>
            <person name="Tomita M."/>
            <person name="Numata K."/>
            <person name="Arakawa K."/>
        </authorList>
    </citation>
    <scope>NUCLEOTIDE SEQUENCE</scope>
</reference>
<accession>A0A8X6I8K0</accession>
<dbReference type="Proteomes" id="UP000886998">
    <property type="component" value="Unassembled WGS sequence"/>
</dbReference>
<protein>
    <submittedName>
        <fullName evidence="1">Uncharacterized protein</fullName>
    </submittedName>
</protein>
<gene>
    <name evidence="1" type="ORF">TNIN_456511</name>
</gene>
<dbReference type="EMBL" id="BMAV01024719">
    <property type="protein sequence ID" value="GFS35555.1"/>
    <property type="molecule type" value="Genomic_DNA"/>
</dbReference>
<evidence type="ECO:0000313" key="2">
    <source>
        <dbReference type="Proteomes" id="UP000886998"/>
    </source>
</evidence>
<evidence type="ECO:0000313" key="1">
    <source>
        <dbReference type="EMBL" id="GFS35555.1"/>
    </source>
</evidence>
<comment type="caution">
    <text evidence="1">The sequence shown here is derived from an EMBL/GenBank/DDBJ whole genome shotgun (WGS) entry which is preliminary data.</text>
</comment>
<organism evidence="1 2">
    <name type="scientific">Trichonephila inaurata madagascariensis</name>
    <dbReference type="NCBI Taxonomy" id="2747483"/>
    <lineage>
        <taxon>Eukaryota</taxon>
        <taxon>Metazoa</taxon>
        <taxon>Ecdysozoa</taxon>
        <taxon>Arthropoda</taxon>
        <taxon>Chelicerata</taxon>
        <taxon>Arachnida</taxon>
        <taxon>Araneae</taxon>
        <taxon>Araneomorphae</taxon>
        <taxon>Entelegynae</taxon>
        <taxon>Araneoidea</taxon>
        <taxon>Nephilidae</taxon>
        <taxon>Trichonephila</taxon>
        <taxon>Trichonephila inaurata</taxon>
    </lineage>
</organism>
<name>A0A8X6I8K0_9ARAC</name>
<keyword evidence="2" id="KW-1185">Reference proteome</keyword>